<dbReference type="Gene3D" id="3.30.70.360">
    <property type="match status" value="1"/>
</dbReference>
<proteinExistence type="predicted"/>
<evidence type="ECO:0000259" key="3">
    <source>
        <dbReference type="Pfam" id="PF07687"/>
    </source>
</evidence>
<dbReference type="RefSeq" id="WP_089736132.1">
    <property type="nucleotide sequence ID" value="NZ_FNIA01000030.1"/>
</dbReference>
<dbReference type="GO" id="GO:0016787">
    <property type="term" value="F:hydrolase activity"/>
    <property type="evidence" value="ECO:0007669"/>
    <property type="project" value="UniProtKB-KW"/>
</dbReference>
<dbReference type="Proteomes" id="UP000199370">
    <property type="component" value="Unassembled WGS sequence"/>
</dbReference>
<dbReference type="InterPro" id="IPR002933">
    <property type="entry name" value="Peptidase_M20"/>
</dbReference>
<organism evidence="4 5">
    <name type="scientific">Haloarchaeobius iranensis</name>
    <dbReference type="NCBI Taxonomy" id="996166"/>
    <lineage>
        <taxon>Archaea</taxon>
        <taxon>Methanobacteriati</taxon>
        <taxon>Methanobacteriota</taxon>
        <taxon>Stenosarchaea group</taxon>
        <taxon>Halobacteria</taxon>
        <taxon>Halobacteriales</taxon>
        <taxon>Halorubellaceae</taxon>
        <taxon>Haloarchaeobius</taxon>
    </lineage>
</organism>
<reference evidence="4 5" key="1">
    <citation type="submission" date="2016-10" db="EMBL/GenBank/DDBJ databases">
        <authorList>
            <person name="de Groot N.N."/>
        </authorList>
    </citation>
    <scope>NUCLEOTIDE SEQUENCE [LARGE SCALE GENOMIC DNA]</scope>
    <source>
        <strain evidence="5">EB21,IBRC-M 10013,KCTC 4048</strain>
    </source>
</reference>
<dbReference type="STRING" id="996166.SAMN05192554_1309"/>
<sequence length="422" mass="45457">MDEFADRWSGDLREFLDELLRFDTTDGQEAPAMVWLRERFAEFGFETYEWTADAAALAEHPSFPDDPAEIEVEDRPSVAGVVEFGDPDAGPTLVLNGHVDVVPATRSAWSSDPFEPEWDDHRVTARGAADMKGGLVSCVFAARHLAELAGGADGPALDGRVVVEGVAGEEEGGIGAAAAAMDNPYPFDRDAAIIGEPTELGVVTAVEGSVMKRLRIEGRSAHAATRWRGESVLPHFEDIRHAFEELEAEREARVDHPLYDDYPVKWPVCVGTVRAGNWASAVPDELVAEVRIGVAPGETVASVEAEFQERLDEVVAESEWLSEHPPTFERFSIQFEPASVDPVDPVVGAVRAAAEAAGLDAEPYGGTFGADSRHYQHAGIPTVLFGPGSIDQAHFPDESIDVREVETAAGVIADAAARFCGR</sequence>
<dbReference type="GO" id="GO:0046872">
    <property type="term" value="F:metal ion binding"/>
    <property type="evidence" value="ECO:0007669"/>
    <property type="project" value="UniProtKB-KW"/>
</dbReference>
<keyword evidence="1" id="KW-0479">Metal-binding</keyword>
<keyword evidence="2" id="KW-0378">Hydrolase</keyword>
<evidence type="ECO:0000313" key="5">
    <source>
        <dbReference type="Proteomes" id="UP000199370"/>
    </source>
</evidence>
<name>A0A1H0AUE6_9EURY</name>
<gene>
    <name evidence="4" type="ORF">SAMN05192554_1309</name>
</gene>
<evidence type="ECO:0000256" key="1">
    <source>
        <dbReference type="ARBA" id="ARBA00022723"/>
    </source>
</evidence>
<dbReference type="SUPFAM" id="SSF53187">
    <property type="entry name" value="Zn-dependent exopeptidases"/>
    <property type="match status" value="1"/>
</dbReference>
<dbReference type="PANTHER" id="PTHR43808:SF25">
    <property type="entry name" value="PEPTIDASE M20 DIMERISATION DOMAIN-CONTAINING PROTEIN"/>
    <property type="match status" value="1"/>
</dbReference>
<dbReference type="Pfam" id="PF07687">
    <property type="entry name" value="M20_dimer"/>
    <property type="match status" value="1"/>
</dbReference>
<dbReference type="EMBL" id="FNIA01000030">
    <property type="protein sequence ID" value="SDN37031.1"/>
    <property type="molecule type" value="Genomic_DNA"/>
</dbReference>
<feature type="domain" description="Peptidase M20 dimerisation" evidence="3">
    <location>
        <begin position="207"/>
        <end position="316"/>
    </location>
</feature>
<dbReference type="SUPFAM" id="SSF55031">
    <property type="entry name" value="Bacterial exopeptidase dimerisation domain"/>
    <property type="match status" value="1"/>
</dbReference>
<evidence type="ECO:0000313" key="4">
    <source>
        <dbReference type="EMBL" id="SDN37031.1"/>
    </source>
</evidence>
<dbReference type="Pfam" id="PF01546">
    <property type="entry name" value="Peptidase_M20"/>
    <property type="match status" value="1"/>
</dbReference>
<dbReference type="PANTHER" id="PTHR43808">
    <property type="entry name" value="ACETYLORNITHINE DEACETYLASE"/>
    <property type="match status" value="1"/>
</dbReference>
<dbReference type="InterPro" id="IPR011650">
    <property type="entry name" value="Peptidase_M20_dimer"/>
</dbReference>
<dbReference type="AlphaFoldDB" id="A0A1H0AUE6"/>
<keyword evidence="5" id="KW-1185">Reference proteome</keyword>
<dbReference type="Gene3D" id="3.40.630.10">
    <property type="entry name" value="Zn peptidases"/>
    <property type="match status" value="1"/>
</dbReference>
<evidence type="ECO:0000256" key="2">
    <source>
        <dbReference type="ARBA" id="ARBA00022801"/>
    </source>
</evidence>
<dbReference type="InterPro" id="IPR050072">
    <property type="entry name" value="Peptidase_M20A"/>
</dbReference>
<protein>
    <submittedName>
        <fullName evidence="4">Acetylornithine deacetylase</fullName>
    </submittedName>
</protein>
<accession>A0A1H0AUE6</accession>
<dbReference type="OrthoDB" id="24854at2157"/>
<dbReference type="InterPro" id="IPR036264">
    <property type="entry name" value="Bact_exopeptidase_dim_dom"/>
</dbReference>